<dbReference type="Gene3D" id="6.10.140.250">
    <property type="match status" value="1"/>
</dbReference>
<evidence type="ECO:0000256" key="3">
    <source>
        <dbReference type="ARBA" id="ARBA00022490"/>
    </source>
</evidence>
<dbReference type="Pfam" id="PF08564">
    <property type="entry name" value="CDC37_C"/>
    <property type="match status" value="1"/>
</dbReference>
<name>A0ABP0F7U0_CLALP</name>
<evidence type="ECO:0000256" key="4">
    <source>
        <dbReference type="SAM" id="Coils"/>
    </source>
</evidence>
<dbReference type="PANTHER" id="PTHR12800:SF4">
    <property type="entry name" value="HSP90 CO-CHAPERONE CDC37"/>
    <property type="match status" value="1"/>
</dbReference>
<evidence type="ECO:0000256" key="5">
    <source>
        <dbReference type="SAM" id="MobiDB-lite"/>
    </source>
</evidence>
<accession>A0ABP0F7U0</accession>
<dbReference type="SMART" id="SM01069">
    <property type="entry name" value="CDC37_C"/>
    <property type="match status" value="1"/>
</dbReference>
<dbReference type="InterPro" id="IPR013873">
    <property type="entry name" value="Cdc37_C"/>
</dbReference>
<evidence type="ECO:0000313" key="9">
    <source>
        <dbReference type="Proteomes" id="UP001642483"/>
    </source>
</evidence>
<evidence type="ECO:0000256" key="2">
    <source>
        <dbReference type="ARBA" id="ARBA00006222"/>
    </source>
</evidence>
<comment type="subcellular location">
    <subcellularLocation>
        <location evidence="1">Cytoplasm</location>
    </subcellularLocation>
</comment>
<evidence type="ECO:0000259" key="6">
    <source>
        <dbReference type="SMART" id="SM01069"/>
    </source>
</evidence>
<feature type="compositionally biased region" description="Acidic residues" evidence="5">
    <location>
        <begin position="285"/>
        <end position="299"/>
    </location>
</feature>
<gene>
    <name evidence="8" type="ORF">CVLEPA_LOCUS5317</name>
</gene>
<protein>
    <recommendedName>
        <fullName evidence="10">Hsp90 chaperone protein kinase-targeting subunit</fullName>
    </recommendedName>
</protein>
<feature type="coiled-coil region" evidence="4">
    <location>
        <begin position="11"/>
        <end position="41"/>
    </location>
</feature>
<evidence type="ECO:0000259" key="7">
    <source>
        <dbReference type="SMART" id="SM01070"/>
    </source>
</evidence>
<organism evidence="8 9">
    <name type="scientific">Clavelina lepadiformis</name>
    <name type="common">Light-bulb sea squirt</name>
    <name type="synonym">Ascidia lepadiformis</name>
    <dbReference type="NCBI Taxonomy" id="159417"/>
    <lineage>
        <taxon>Eukaryota</taxon>
        <taxon>Metazoa</taxon>
        <taxon>Chordata</taxon>
        <taxon>Tunicata</taxon>
        <taxon>Ascidiacea</taxon>
        <taxon>Aplousobranchia</taxon>
        <taxon>Clavelinidae</taxon>
        <taxon>Clavelina</taxon>
    </lineage>
</organism>
<keyword evidence="3" id="KW-0963">Cytoplasm</keyword>
<comment type="caution">
    <text evidence="8">The sequence shown here is derived from an EMBL/GenBank/DDBJ whole genome shotgun (WGS) entry which is preliminary data.</text>
</comment>
<dbReference type="Proteomes" id="UP001642483">
    <property type="component" value="Unassembled WGS sequence"/>
</dbReference>
<feature type="compositionally biased region" description="Polar residues" evidence="5">
    <location>
        <begin position="304"/>
        <end position="315"/>
    </location>
</feature>
<dbReference type="SMART" id="SM01070">
    <property type="entry name" value="CDC37_M"/>
    <property type="match status" value="1"/>
</dbReference>
<dbReference type="InterPro" id="IPR038189">
    <property type="entry name" value="Cdc37_Hsp90-bd_sf"/>
</dbReference>
<comment type="similarity">
    <text evidence="2">Belongs to the CDC37 family.</text>
</comment>
<dbReference type="EMBL" id="CAWYQH010000024">
    <property type="protein sequence ID" value="CAK8675779.1"/>
    <property type="molecule type" value="Genomic_DNA"/>
</dbReference>
<evidence type="ECO:0008006" key="10">
    <source>
        <dbReference type="Google" id="ProtNLM"/>
    </source>
</evidence>
<reference evidence="8 9" key="1">
    <citation type="submission" date="2024-02" db="EMBL/GenBank/DDBJ databases">
        <authorList>
            <person name="Daric V."/>
            <person name="Darras S."/>
        </authorList>
    </citation>
    <scope>NUCLEOTIDE SEQUENCE [LARGE SCALE GENOMIC DNA]</scope>
</reference>
<sequence length="315" mass="36836">MKRQQLSDQELKKVKLTKAELLKQEENFRKKEQELENKDKLTPWNVDTICKEGFSKSIINKSPKEAKELSEDEQFEQQKDFQDKYRDQLQHYGMLSKAADSRRYLQDNPHLISDKAANYLVIWCIDLQVEEKTSLMEQVAHQTIILQFILQLGIQMKTDPRDCYMAFFKRFETMQAEYIESFNDELNAFKGRVKERARIRIEEAVKRYEEEQRQQEMGPGGLHPADVMETLPAELRECFEKQDVPMLQKVIKEMDTDQAKYHMKRCVAAGLWVPEGKSKDGTENTFEEGENGSDGEYEVVSENPPETSNKDGTQV</sequence>
<keyword evidence="4" id="KW-0175">Coiled coil</keyword>
<dbReference type="SUPFAM" id="SSF101391">
    <property type="entry name" value="Hsp90 co-chaperone CDC37"/>
    <property type="match status" value="1"/>
</dbReference>
<keyword evidence="9" id="KW-1185">Reference proteome</keyword>
<feature type="domain" description="Cdc37 Hsp90 binding" evidence="7">
    <location>
        <begin position="55"/>
        <end position="212"/>
    </location>
</feature>
<dbReference type="InterPro" id="IPR013874">
    <property type="entry name" value="Cdc37_Hsp90-bd"/>
</dbReference>
<dbReference type="Gene3D" id="1.20.58.610">
    <property type="entry name" value="Cdc37, Hsp90 binding domain"/>
    <property type="match status" value="1"/>
</dbReference>
<proteinExistence type="inferred from homology"/>
<feature type="domain" description="Cdc37 C-terminal" evidence="6">
    <location>
        <begin position="216"/>
        <end position="306"/>
    </location>
</feature>
<dbReference type="Pfam" id="PF08565">
    <property type="entry name" value="CDC37_M"/>
    <property type="match status" value="1"/>
</dbReference>
<dbReference type="PANTHER" id="PTHR12800">
    <property type="entry name" value="CDC37-RELATED"/>
    <property type="match status" value="1"/>
</dbReference>
<evidence type="ECO:0000313" key="8">
    <source>
        <dbReference type="EMBL" id="CAK8675779.1"/>
    </source>
</evidence>
<evidence type="ECO:0000256" key="1">
    <source>
        <dbReference type="ARBA" id="ARBA00004496"/>
    </source>
</evidence>
<feature type="region of interest" description="Disordered" evidence="5">
    <location>
        <begin position="274"/>
        <end position="315"/>
    </location>
</feature>
<dbReference type="InterPro" id="IPR004918">
    <property type="entry name" value="Cdc37"/>
</dbReference>